<reference evidence="1 2" key="1">
    <citation type="journal article" date="2018" name="Front. Microbiol.">
        <title>Prospects for Fungal Bioremediation of Acidic Radioactive Waste Sites: Characterization and Genome Sequence of Rhodotorula taiwanensis MD1149.</title>
        <authorList>
            <person name="Tkavc R."/>
            <person name="Matrosova V.Y."/>
            <person name="Grichenko O.E."/>
            <person name="Gostincar C."/>
            <person name="Volpe R.P."/>
            <person name="Klimenkova P."/>
            <person name="Gaidamakova E.K."/>
            <person name="Zhou C.E."/>
            <person name="Stewart B.J."/>
            <person name="Lyman M.G."/>
            <person name="Malfatti S.A."/>
            <person name="Rubinfeld B."/>
            <person name="Courtot M."/>
            <person name="Singh J."/>
            <person name="Dalgard C.L."/>
            <person name="Hamilton T."/>
            <person name="Frey K.G."/>
            <person name="Gunde-Cimerman N."/>
            <person name="Dugan L."/>
            <person name="Daly M.J."/>
        </authorList>
    </citation>
    <scope>NUCLEOTIDE SEQUENCE [LARGE SCALE GENOMIC DNA]</scope>
    <source>
        <strain evidence="1 2">MD1149</strain>
    </source>
</reference>
<sequence length="268" mass="29393">MPGALAAPRSLDHPFPPLLAPDGSLRIPTALPSRPAFKPSNRDQIALDGERVPLAFAQDVLRSVAPSLLESVEHASIHKDRDDDEDDHGDAAASRLVLASTVLPYPTLVLSVPFDDSDELLEMPAHRLVLATLESVLFEPLLDLQDPPVDGNDEQDTHIFFSLPVCSIRLPCRRNWSALHHFIYTHSSSDLLDTLLHTPIPAASSSEPSGSISSSVRHSREAIIDQLEGVRALHLNAATLQIPSAELWDTLRRAWHSLYSVLENAQHP</sequence>
<proteinExistence type="predicted"/>
<gene>
    <name evidence="1" type="ORF">BMF94_3021</name>
</gene>
<accession>A0A2S5BAU4</accession>
<comment type="caution">
    <text evidence="1">The sequence shown here is derived from an EMBL/GenBank/DDBJ whole genome shotgun (WGS) entry which is preliminary data.</text>
</comment>
<name>A0A2S5BAU4_9BASI</name>
<dbReference type="EMBL" id="PJQD01000033">
    <property type="protein sequence ID" value="POY73851.1"/>
    <property type="molecule type" value="Genomic_DNA"/>
</dbReference>
<protein>
    <submittedName>
        <fullName evidence="1">Uncharacterized protein</fullName>
    </submittedName>
</protein>
<evidence type="ECO:0000313" key="1">
    <source>
        <dbReference type="EMBL" id="POY73851.1"/>
    </source>
</evidence>
<evidence type="ECO:0000313" key="2">
    <source>
        <dbReference type="Proteomes" id="UP000237144"/>
    </source>
</evidence>
<organism evidence="1 2">
    <name type="scientific">Rhodotorula taiwanensis</name>
    <dbReference type="NCBI Taxonomy" id="741276"/>
    <lineage>
        <taxon>Eukaryota</taxon>
        <taxon>Fungi</taxon>
        <taxon>Dikarya</taxon>
        <taxon>Basidiomycota</taxon>
        <taxon>Pucciniomycotina</taxon>
        <taxon>Microbotryomycetes</taxon>
        <taxon>Sporidiobolales</taxon>
        <taxon>Sporidiobolaceae</taxon>
        <taxon>Rhodotorula</taxon>
    </lineage>
</organism>
<dbReference type="OrthoDB" id="2570975at2759"/>
<dbReference type="AlphaFoldDB" id="A0A2S5BAU4"/>
<dbReference type="Proteomes" id="UP000237144">
    <property type="component" value="Unassembled WGS sequence"/>
</dbReference>
<keyword evidence="2" id="KW-1185">Reference proteome</keyword>